<keyword evidence="2" id="KW-0378">Hydrolase</keyword>
<keyword evidence="2" id="KW-0347">Helicase</keyword>
<dbReference type="Proteomes" id="UP001154322">
    <property type="component" value="Unassembled WGS sequence"/>
</dbReference>
<organism evidence="2 3">
    <name type="scientific">Paenibacillus melissococcoides</name>
    <dbReference type="NCBI Taxonomy" id="2912268"/>
    <lineage>
        <taxon>Bacteria</taxon>
        <taxon>Bacillati</taxon>
        <taxon>Bacillota</taxon>
        <taxon>Bacilli</taxon>
        <taxon>Bacillales</taxon>
        <taxon>Paenibacillaceae</taxon>
        <taxon>Paenibacillus</taxon>
    </lineage>
</organism>
<gene>
    <name evidence="2" type="ORF">WJ0W_000810</name>
</gene>
<evidence type="ECO:0000256" key="1">
    <source>
        <dbReference type="SAM" id="Coils"/>
    </source>
</evidence>
<proteinExistence type="predicted"/>
<keyword evidence="2" id="KW-0067">ATP-binding</keyword>
<comment type="caution">
    <text evidence="2">The sequence shown here is derived from an EMBL/GenBank/DDBJ whole genome shotgun (WGS) entry which is preliminary data.</text>
</comment>
<sequence>MGTVETVDATQIVAGFQERMAKLALFDPLFELQRQRKSDRTGEPIEMMEMGLLTLLFFFEQKLMRNPKAGVKDLAKFLQMTAADTVKLDDAEFEELARTIIQVFRPSSGKRRSFTYFNWETRQQDTAYTSILKASSFDSKTSTQYYALDDDGLELVFATKEFYMEFQLSIHQLVLRKQLEKGEFQGALRQINEMRVDVESLQERMIKLRHEIKRSIVSEDTLKKYGALLEDIYSRLQRENEEFEELRSFVKETKERIYSDTLHMREHHAYEYILRISAELEKVHTEHTLLLQQSIELKNGALHAAKESLYYTGMDSFNFDQDIVNLLLGTPLPLEAARGVLSPFLGLEQRACWSPLTVFAEQNITADGEEEHREEGFLELAEGQEAGAFIHWRGRLFKSIMEDLLVRLKEGQTIRLSEVIEACQQREERDDWLSMRAFYDFWLILHQRSPVQAGREDLDESRPTGMEEAIRLLGKHTLIVKEAGQVIQVNERFSIQEMDLTLTLGGGDDAVRE</sequence>
<keyword evidence="3" id="KW-1185">Reference proteome</keyword>
<dbReference type="EMBL" id="CALYLO010000001">
    <property type="protein sequence ID" value="CAH8243570.1"/>
    <property type="molecule type" value="Genomic_DNA"/>
</dbReference>
<keyword evidence="1" id="KW-0175">Coiled coil</keyword>
<feature type="coiled-coil region" evidence="1">
    <location>
        <begin position="184"/>
        <end position="256"/>
    </location>
</feature>
<evidence type="ECO:0000313" key="3">
    <source>
        <dbReference type="Proteomes" id="UP001154322"/>
    </source>
</evidence>
<reference evidence="2" key="1">
    <citation type="submission" date="2022-06" db="EMBL/GenBank/DDBJ databases">
        <authorList>
            <person name="Dietemann V."/>
            <person name="Ory F."/>
            <person name="Dainat B."/>
            <person name="Oberhansli S."/>
        </authorList>
    </citation>
    <scope>NUCLEOTIDE SEQUENCE</scope>
    <source>
        <strain evidence="2">Ena-SAMPLE-TAB-26-04-2022-14:26:32:270-5432</strain>
    </source>
</reference>
<protein>
    <submittedName>
        <fullName evidence="2">Replicative DNA helicase</fullName>
    </submittedName>
</protein>
<accession>A0ABN8TXV4</accession>
<name>A0ABN8TXV4_9BACL</name>
<dbReference type="GO" id="GO:0004386">
    <property type="term" value="F:helicase activity"/>
    <property type="evidence" value="ECO:0007669"/>
    <property type="project" value="UniProtKB-KW"/>
</dbReference>
<dbReference type="RefSeq" id="WP_261944589.1">
    <property type="nucleotide sequence ID" value="NZ_AP031286.1"/>
</dbReference>
<keyword evidence="2" id="KW-0547">Nucleotide-binding</keyword>
<evidence type="ECO:0000313" key="2">
    <source>
        <dbReference type="EMBL" id="CAH8243570.1"/>
    </source>
</evidence>